<dbReference type="eggNOG" id="COG0410">
    <property type="taxonomic scope" value="Bacteria"/>
</dbReference>
<dbReference type="PROSITE" id="PS00211">
    <property type="entry name" value="ABC_TRANSPORTER_1"/>
    <property type="match status" value="1"/>
</dbReference>
<dbReference type="InterPro" id="IPR017871">
    <property type="entry name" value="ABC_transporter-like_CS"/>
</dbReference>
<dbReference type="EMBL" id="CP002299">
    <property type="protein sequence ID" value="ADP83408.1"/>
    <property type="molecule type" value="Genomic_DNA"/>
</dbReference>
<dbReference type="SMART" id="SM00382">
    <property type="entry name" value="AAA"/>
    <property type="match status" value="1"/>
</dbReference>
<name>E3JAS0_PSEI1</name>
<dbReference type="GO" id="GO:0016887">
    <property type="term" value="F:ATP hydrolysis activity"/>
    <property type="evidence" value="ECO:0007669"/>
    <property type="project" value="InterPro"/>
</dbReference>
<evidence type="ECO:0000259" key="6">
    <source>
        <dbReference type="PROSITE" id="PS50893"/>
    </source>
</evidence>
<dbReference type="InterPro" id="IPR003439">
    <property type="entry name" value="ABC_transporter-like_ATP-bd"/>
</dbReference>
<evidence type="ECO:0000313" key="8">
    <source>
        <dbReference type="Proteomes" id="UP000002484"/>
    </source>
</evidence>
<dbReference type="InterPro" id="IPR027417">
    <property type="entry name" value="P-loop_NTPase"/>
</dbReference>
<feature type="domain" description="ABC transporter" evidence="6">
    <location>
        <begin position="15"/>
        <end position="244"/>
    </location>
</feature>
<dbReference type="Gene3D" id="3.40.50.300">
    <property type="entry name" value="P-loop containing nucleotide triphosphate hydrolases"/>
    <property type="match status" value="1"/>
</dbReference>
<evidence type="ECO:0000256" key="4">
    <source>
        <dbReference type="ARBA" id="ARBA00022840"/>
    </source>
</evidence>
<protein>
    <submittedName>
        <fullName evidence="7">ABC transporter related protein</fullName>
    </submittedName>
</protein>
<evidence type="ECO:0000256" key="5">
    <source>
        <dbReference type="ARBA" id="ARBA00022970"/>
    </source>
</evidence>
<dbReference type="InterPro" id="IPR052156">
    <property type="entry name" value="BCAA_Transport_ATP-bd_LivF"/>
</dbReference>
<evidence type="ECO:0000256" key="1">
    <source>
        <dbReference type="ARBA" id="ARBA00005417"/>
    </source>
</evidence>
<dbReference type="Proteomes" id="UP000002484">
    <property type="component" value="Chromosome"/>
</dbReference>
<dbReference type="InterPro" id="IPR003593">
    <property type="entry name" value="AAA+_ATPase"/>
</dbReference>
<organism evidence="7 8">
    <name type="scientific">Pseudofrankia inefficax (strain DSM 45817 / CECT 9037 / DDB 130130 / EuI1c)</name>
    <name type="common">Frankia inefficax</name>
    <dbReference type="NCBI Taxonomy" id="298654"/>
    <lineage>
        <taxon>Bacteria</taxon>
        <taxon>Bacillati</taxon>
        <taxon>Actinomycetota</taxon>
        <taxon>Actinomycetes</taxon>
        <taxon>Frankiales</taxon>
        <taxon>Frankiaceae</taxon>
        <taxon>Pseudofrankia</taxon>
    </lineage>
</organism>
<dbReference type="GO" id="GO:0005524">
    <property type="term" value="F:ATP binding"/>
    <property type="evidence" value="ECO:0007669"/>
    <property type="project" value="UniProtKB-KW"/>
</dbReference>
<dbReference type="KEGG" id="fri:FraEuI1c_5421"/>
<keyword evidence="5" id="KW-0029">Amino-acid transport</keyword>
<dbReference type="HOGENOM" id="CLU_000604_1_2_11"/>
<dbReference type="RefSeq" id="WP_013426526.1">
    <property type="nucleotide sequence ID" value="NC_014666.1"/>
</dbReference>
<dbReference type="GO" id="GO:0015658">
    <property type="term" value="F:branched-chain amino acid transmembrane transporter activity"/>
    <property type="evidence" value="ECO:0007669"/>
    <property type="project" value="TreeGrafter"/>
</dbReference>
<dbReference type="PROSITE" id="PS50893">
    <property type="entry name" value="ABC_TRANSPORTER_2"/>
    <property type="match status" value="1"/>
</dbReference>
<accession>E3JAS0</accession>
<keyword evidence="3" id="KW-0547">Nucleotide-binding</keyword>
<gene>
    <name evidence="7" type="ordered locus">FraEuI1c_5421</name>
</gene>
<dbReference type="InParanoid" id="E3JAS0"/>
<dbReference type="PANTHER" id="PTHR43820">
    <property type="entry name" value="HIGH-AFFINITY BRANCHED-CHAIN AMINO ACID TRANSPORT ATP-BINDING PROTEIN LIVF"/>
    <property type="match status" value="1"/>
</dbReference>
<sequence>MTTALDPTTTQTATARLECVGLTGGRGTATAFRDVDLSLAPGRVLALLGPNGAGKTTMLLTLAGLLPPRAGAILVDGTKLRTGRPATANRAGIVLVPDNRSLFTTLSVEENLKVAARRGGPKPRDMLEIFPALADRWRLAAGALSGGEQQMLAMARALIQQPRVLLIDELSLGLAPLIVESLFQAVRRIAADHGCAVVLVEQYAKLAIAAADDVVVLSRGRIVLRGPASELGDQVDRLETLYFDTAAPTEA</sequence>
<dbReference type="CDD" id="cd03224">
    <property type="entry name" value="ABC_TM1139_LivF_branched"/>
    <property type="match status" value="1"/>
</dbReference>
<dbReference type="AlphaFoldDB" id="E3JAS0"/>
<dbReference type="GO" id="GO:0015807">
    <property type="term" value="P:L-amino acid transport"/>
    <property type="evidence" value="ECO:0007669"/>
    <property type="project" value="TreeGrafter"/>
</dbReference>
<evidence type="ECO:0000313" key="7">
    <source>
        <dbReference type="EMBL" id="ADP83408.1"/>
    </source>
</evidence>
<dbReference type="OrthoDB" id="9776369at2"/>
<dbReference type="SUPFAM" id="SSF52540">
    <property type="entry name" value="P-loop containing nucleoside triphosphate hydrolases"/>
    <property type="match status" value="1"/>
</dbReference>
<reference evidence="7 8" key="1">
    <citation type="submission" date="2010-10" db="EMBL/GenBank/DDBJ databases">
        <title>Complete sequence of Frankia sp. EuI1c.</title>
        <authorList>
            <consortium name="US DOE Joint Genome Institute"/>
            <person name="Lucas S."/>
            <person name="Copeland A."/>
            <person name="Lapidus A."/>
            <person name="Cheng J.-F."/>
            <person name="Bruce D."/>
            <person name="Goodwin L."/>
            <person name="Pitluck S."/>
            <person name="Chertkov O."/>
            <person name="Detter J.C."/>
            <person name="Han C."/>
            <person name="Tapia R."/>
            <person name="Land M."/>
            <person name="Hauser L."/>
            <person name="Jeffries C."/>
            <person name="Kyrpides N."/>
            <person name="Ivanova N."/>
            <person name="Mikhailova N."/>
            <person name="Beauchemin N."/>
            <person name="Sen A."/>
            <person name="Sur S.A."/>
            <person name="Gtari M."/>
            <person name="Wall L."/>
            <person name="Tisa L."/>
            <person name="Woyke T."/>
        </authorList>
    </citation>
    <scope>NUCLEOTIDE SEQUENCE [LARGE SCALE GENOMIC DNA]</scope>
    <source>
        <strain evidence="8">DSM 45817 / CECT 9037 / EuI1c</strain>
    </source>
</reference>
<proteinExistence type="inferred from homology"/>
<dbReference type="PANTHER" id="PTHR43820:SF4">
    <property type="entry name" value="HIGH-AFFINITY BRANCHED-CHAIN AMINO ACID TRANSPORT ATP-BINDING PROTEIN LIVF"/>
    <property type="match status" value="1"/>
</dbReference>
<dbReference type="STRING" id="298654.FraEuI1c_5421"/>
<comment type="similarity">
    <text evidence="1">Belongs to the ABC transporter superfamily.</text>
</comment>
<evidence type="ECO:0000256" key="3">
    <source>
        <dbReference type="ARBA" id="ARBA00022741"/>
    </source>
</evidence>
<keyword evidence="2" id="KW-0813">Transport</keyword>
<dbReference type="Pfam" id="PF00005">
    <property type="entry name" value="ABC_tran"/>
    <property type="match status" value="1"/>
</dbReference>
<evidence type="ECO:0000256" key="2">
    <source>
        <dbReference type="ARBA" id="ARBA00022448"/>
    </source>
</evidence>
<keyword evidence="8" id="KW-1185">Reference proteome</keyword>
<keyword evidence="4" id="KW-0067">ATP-binding</keyword>